<gene>
    <name evidence="2" type="ORF">CA264_14045</name>
</gene>
<sequence length="469" mass="54242">MIPQLKALPLAAVMLVGGAAIVQAQQLPTIKSNVESISYVLNGTDRHPDWKISPNLKPDRLEVECKQKKTKVSFVTDVDSIEFNIKVGDTVQFYVQQAGREKALTEIVGLPKNVNFSKKYIRENEGKFAVEVPEVHELANILVAISTVGQQDSNMVDMTTPYYKEVMAHFAPYKNHPVMEVVNKHITKPFDNNSYWYYYAMKMNACAYSFDKQDKIKNDGVILKMGFGNQADPIVANLALIEDFAKKSNFRAFYQQHQPYYNELLQTYRTQNPIDQMQAWLESKFKFKYGNYRVTFSPLIGGAHSTNRFEDNGFNQTIMFVRRADLEPTYNEKVNEMRNSRVVFTEIDHNFINPVSEKYLAQIDEVFADRAKWVNEVQGTSAYSSPYNVFNEYMTWAVYSLYCLDKFSAEDNASFIPTMEWQMENSRGFKRFGDFNRQLISLYKANPNISMDELYTQMLSWSRNLQAKL</sequence>
<organism evidence="2 3">
    <name type="scientific">Pontibacter actiniarum</name>
    <dbReference type="NCBI Taxonomy" id="323450"/>
    <lineage>
        <taxon>Bacteria</taxon>
        <taxon>Pseudomonadati</taxon>
        <taxon>Bacteroidota</taxon>
        <taxon>Cytophagia</taxon>
        <taxon>Cytophagales</taxon>
        <taxon>Hymenobacteraceae</taxon>
        <taxon>Pontibacter</taxon>
    </lineage>
</organism>
<keyword evidence="3" id="KW-1185">Reference proteome</keyword>
<evidence type="ECO:0008006" key="4">
    <source>
        <dbReference type="Google" id="ProtNLM"/>
    </source>
</evidence>
<dbReference type="KEGG" id="pact:CA264_14045"/>
<dbReference type="OrthoDB" id="6395228at2"/>
<reference evidence="3" key="1">
    <citation type="submission" date="2017-05" db="EMBL/GenBank/DDBJ databases">
        <authorList>
            <person name="Ray J."/>
            <person name="Price M."/>
            <person name="Deutschbauer A."/>
        </authorList>
    </citation>
    <scope>NUCLEOTIDE SEQUENCE [LARGE SCALE GENOMIC DNA]</scope>
    <source>
        <strain evidence="3">DSM 19842</strain>
    </source>
</reference>
<protein>
    <recommendedName>
        <fullName evidence="4">DUF4932 domain-containing protein</fullName>
    </recommendedName>
</protein>
<feature type="chain" id="PRO_5010998200" description="DUF4932 domain-containing protein" evidence="1">
    <location>
        <begin position="25"/>
        <end position="469"/>
    </location>
</feature>
<dbReference type="RefSeq" id="WP_084196237.1">
    <property type="nucleotide sequence ID" value="NZ_CP021235.1"/>
</dbReference>
<keyword evidence="1" id="KW-0732">Signal</keyword>
<dbReference type="Proteomes" id="UP000266292">
    <property type="component" value="Chromosome"/>
</dbReference>
<evidence type="ECO:0000313" key="3">
    <source>
        <dbReference type="Proteomes" id="UP000266292"/>
    </source>
</evidence>
<feature type="signal peptide" evidence="1">
    <location>
        <begin position="1"/>
        <end position="24"/>
    </location>
</feature>
<proteinExistence type="predicted"/>
<dbReference type="STRING" id="709015.GCA_000472485_02849"/>
<accession>A0A1X9YUA0</accession>
<evidence type="ECO:0000256" key="1">
    <source>
        <dbReference type="SAM" id="SignalP"/>
    </source>
</evidence>
<dbReference type="EMBL" id="CP021235">
    <property type="protein sequence ID" value="ARS36465.1"/>
    <property type="molecule type" value="Genomic_DNA"/>
</dbReference>
<dbReference type="AlphaFoldDB" id="A0A1X9YUA0"/>
<name>A0A1X9YUA0_9BACT</name>
<evidence type="ECO:0000313" key="2">
    <source>
        <dbReference type="EMBL" id="ARS36465.1"/>
    </source>
</evidence>